<evidence type="ECO:0000313" key="5">
    <source>
        <dbReference type="Proteomes" id="UP000799750"/>
    </source>
</evidence>
<feature type="region of interest" description="Disordered" evidence="2">
    <location>
        <begin position="638"/>
        <end position="683"/>
    </location>
</feature>
<dbReference type="AlphaFoldDB" id="A0A6A6QQH3"/>
<feature type="region of interest" description="Disordered" evidence="2">
    <location>
        <begin position="1"/>
        <end position="76"/>
    </location>
</feature>
<dbReference type="Pfam" id="PF24864">
    <property type="entry name" value="DUF7730"/>
    <property type="match status" value="1"/>
</dbReference>
<dbReference type="InterPro" id="IPR056632">
    <property type="entry name" value="DUF7730"/>
</dbReference>
<name>A0A6A6QQH3_9PEZI</name>
<reference evidence="4" key="1">
    <citation type="journal article" date="2020" name="Stud. Mycol.">
        <title>101 Dothideomycetes genomes: a test case for predicting lifestyles and emergence of pathogens.</title>
        <authorList>
            <person name="Haridas S."/>
            <person name="Albert R."/>
            <person name="Binder M."/>
            <person name="Bloem J."/>
            <person name="Labutti K."/>
            <person name="Salamov A."/>
            <person name="Andreopoulos B."/>
            <person name="Baker S."/>
            <person name="Barry K."/>
            <person name="Bills G."/>
            <person name="Bluhm B."/>
            <person name="Cannon C."/>
            <person name="Castanera R."/>
            <person name="Culley D."/>
            <person name="Daum C."/>
            <person name="Ezra D."/>
            <person name="Gonzalez J."/>
            <person name="Henrissat B."/>
            <person name="Kuo A."/>
            <person name="Liang C."/>
            <person name="Lipzen A."/>
            <person name="Lutzoni F."/>
            <person name="Magnuson J."/>
            <person name="Mondo S."/>
            <person name="Nolan M."/>
            <person name="Ohm R."/>
            <person name="Pangilinan J."/>
            <person name="Park H.-J."/>
            <person name="Ramirez L."/>
            <person name="Alfaro M."/>
            <person name="Sun H."/>
            <person name="Tritt A."/>
            <person name="Yoshinaga Y."/>
            <person name="Zwiers L.-H."/>
            <person name="Turgeon B."/>
            <person name="Goodwin S."/>
            <person name="Spatafora J."/>
            <person name="Crous P."/>
            <person name="Grigoriev I."/>
        </authorList>
    </citation>
    <scope>NUCLEOTIDE SEQUENCE</scope>
    <source>
        <strain evidence="4">CBS 269.34</strain>
    </source>
</reference>
<feature type="compositionally biased region" description="Polar residues" evidence="2">
    <location>
        <begin position="37"/>
        <end position="51"/>
    </location>
</feature>
<evidence type="ECO:0000256" key="2">
    <source>
        <dbReference type="SAM" id="MobiDB-lite"/>
    </source>
</evidence>
<dbReference type="Proteomes" id="UP000799750">
    <property type="component" value="Unassembled WGS sequence"/>
</dbReference>
<dbReference type="InterPro" id="IPR013087">
    <property type="entry name" value="Znf_C2H2_type"/>
</dbReference>
<protein>
    <recommendedName>
        <fullName evidence="3">C2H2-type domain-containing protein</fullName>
    </recommendedName>
</protein>
<evidence type="ECO:0000256" key="1">
    <source>
        <dbReference type="SAM" id="Coils"/>
    </source>
</evidence>
<organism evidence="4 5">
    <name type="scientific">Lophium mytilinum</name>
    <dbReference type="NCBI Taxonomy" id="390894"/>
    <lineage>
        <taxon>Eukaryota</taxon>
        <taxon>Fungi</taxon>
        <taxon>Dikarya</taxon>
        <taxon>Ascomycota</taxon>
        <taxon>Pezizomycotina</taxon>
        <taxon>Dothideomycetes</taxon>
        <taxon>Pleosporomycetidae</taxon>
        <taxon>Mytilinidiales</taxon>
        <taxon>Mytilinidiaceae</taxon>
        <taxon>Lophium</taxon>
    </lineage>
</organism>
<dbReference type="PANTHER" id="PTHR38790:SF4">
    <property type="entry name" value="2EXR DOMAIN-CONTAINING PROTEIN"/>
    <property type="match status" value="1"/>
</dbReference>
<dbReference type="OrthoDB" id="62952at2759"/>
<proteinExistence type="predicted"/>
<dbReference type="PANTHER" id="PTHR38790">
    <property type="entry name" value="2EXR DOMAIN-CONTAINING PROTEIN-RELATED"/>
    <property type="match status" value="1"/>
</dbReference>
<dbReference type="PROSITE" id="PS00028">
    <property type="entry name" value="ZINC_FINGER_C2H2_1"/>
    <property type="match status" value="1"/>
</dbReference>
<keyword evidence="1" id="KW-0175">Coiled coil</keyword>
<sequence length="688" mass="77669">MSSACKADTVAAAPQPALLHQHATESPLSLPEARIEPSTSAIDADQSQSMHSPAEHDGEHHTQPLAPSDRGFSLEDSSRLIQEAQLSHADCHKRDGEELDRVVRRAYVLQQNKEGWRRKTESRQQEEMTEKPVEVEMSQYVHKEAEARWRCKLAECTKLFKARNFWTKHVENRHPEWREKVQAEELSQRLQKLAAESTPPPQYDQASLANECTSHGPSVRASSSFLSLPTFIRQRIYSYLLTDLDAQSTVVGIKRQLQLPCYKLTRPLNPTLSFSLTPQPKTPFTTAILRTSKTIYGEALAILYGDKTFHLHDVEGLLQLFLDQLSEPTRRCIRTIRLPAVPLDPGALSKRKARAFHWAITCAQIAKLNDTLQGLEISGHEILDPRASKQLVHPLCKIKATKRLVHSGCIWPEACSDEDLMFDDMLRDAAAFLKANAKVREEKTKAEAKERGERVTREKMELDLKRAAWAAQLAREKIQSLRHEKRITEIKEQIEKEEQKIIALKGKIATRTDEMDLSSVPQQIDWPEERELKNEQLAALLKSQMDKLNAESSESVNALAARIHQLERLSLSQWIEWPKAATGEIDQGLASVKGLDQFTKELAALEELEAEGYEVVRRDSDLVVDDNALTDWDVVSVRSGSSPKKEDGYGSDDEWEDTASTLVGNDHEDTDAEANGFCTPTETTLYSI</sequence>
<feature type="compositionally biased region" description="Basic and acidic residues" evidence="2">
    <location>
        <begin position="53"/>
        <end position="62"/>
    </location>
</feature>
<evidence type="ECO:0000313" key="4">
    <source>
        <dbReference type="EMBL" id="KAF2494406.1"/>
    </source>
</evidence>
<keyword evidence="5" id="KW-1185">Reference proteome</keyword>
<dbReference type="EMBL" id="MU004190">
    <property type="protein sequence ID" value="KAF2494406.1"/>
    <property type="molecule type" value="Genomic_DNA"/>
</dbReference>
<feature type="domain" description="C2H2-type" evidence="3">
    <location>
        <begin position="151"/>
        <end position="174"/>
    </location>
</feature>
<evidence type="ECO:0000259" key="3">
    <source>
        <dbReference type="PROSITE" id="PS00028"/>
    </source>
</evidence>
<accession>A0A6A6QQH3</accession>
<gene>
    <name evidence="4" type="ORF">BU16DRAFT_539701</name>
</gene>
<feature type="coiled-coil region" evidence="1">
    <location>
        <begin position="471"/>
        <end position="507"/>
    </location>
</feature>